<dbReference type="EMBL" id="JAENII010000002">
    <property type="protein sequence ID" value="MBK1826066.1"/>
    <property type="molecule type" value="Genomic_DNA"/>
</dbReference>
<dbReference type="AlphaFoldDB" id="A0A934VEI3"/>
<reference evidence="2" key="1">
    <citation type="submission" date="2021-01" db="EMBL/GenBank/DDBJ databases">
        <title>Modified the classification status of verrucomicrobia.</title>
        <authorList>
            <person name="Feng X."/>
        </authorList>
    </citation>
    <scope>NUCLEOTIDE SEQUENCE</scope>
    <source>
        <strain evidence="2">KCTC 22201</strain>
    </source>
</reference>
<keyword evidence="1" id="KW-0812">Transmembrane</keyword>
<evidence type="ECO:0000256" key="1">
    <source>
        <dbReference type="SAM" id="Phobius"/>
    </source>
</evidence>
<accession>A0A934VEI3</accession>
<keyword evidence="1" id="KW-1133">Transmembrane helix</keyword>
<sequence>MDTDALQLRELVPVDSLVVEPGWQWWVWAIIAVTSALIVTTIVAIIRDKSGLAAARRPVDHSAAYQRALEEIEASSSLPAHEAATRISGAIRLYLATVCGDPSLFETHQEFLGRHEALQHFPENIREQVSTVLCQLAAMKYDQPRSETLPNIGQQSREVIEQLHQRIPA</sequence>
<gene>
    <name evidence="2" type="ORF">JIN81_03485</name>
</gene>
<evidence type="ECO:0000313" key="3">
    <source>
        <dbReference type="Proteomes" id="UP000658278"/>
    </source>
</evidence>
<keyword evidence="3" id="KW-1185">Reference proteome</keyword>
<comment type="caution">
    <text evidence="2">The sequence shown here is derived from an EMBL/GenBank/DDBJ whole genome shotgun (WGS) entry which is preliminary data.</text>
</comment>
<dbReference type="RefSeq" id="WP_200276395.1">
    <property type="nucleotide sequence ID" value="NZ_JAENII010000002.1"/>
</dbReference>
<proteinExistence type="predicted"/>
<evidence type="ECO:0000313" key="2">
    <source>
        <dbReference type="EMBL" id="MBK1826066.1"/>
    </source>
</evidence>
<keyword evidence="1" id="KW-0472">Membrane</keyword>
<organism evidence="2 3">
    <name type="scientific">Haloferula rosea</name>
    <dbReference type="NCBI Taxonomy" id="490093"/>
    <lineage>
        <taxon>Bacteria</taxon>
        <taxon>Pseudomonadati</taxon>
        <taxon>Verrucomicrobiota</taxon>
        <taxon>Verrucomicrobiia</taxon>
        <taxon>Verrucomicrobiales</taxon>
        <taxon>Verrucomicrobiaceae</taxon>
        <taxon>Haloferula</taxon>
    </lineage>
</organism>
<dbReference type="Proteomes" id="UP000658278">
    <property type="component" value="Unassembled WGS sequence"/>
</dbReference>
<feature type="transmembrane region" description="Helical" evidence="1">
    <location>
        <begin position="25"/>
        <end position="46"/>
    </location>
</feature>
<protein>
    <submittedName>
        <fullName evidence="2">Uncharacterized protein</fullName>
    </submittedName>
</protein>
<name>A0A934VEI3_9BACT</name>